<dbReference type="EMBL" id="AWTV01000008">
    <property type="protein sequence ID" value="KIH90641.1"/>
    <property type="molecule type" value="Genomic_DNA"/>
</dbReference>
<reference evidence="12 13" key="1">
    <citation type="journal article" date="2014" name="BMC Genomics">
        <title>Comparative genomics of the major fungal agents of human and animal Sporotrichosis: Sporothrix schenckii and Sporothrix brasiliensis.</title>
        <authorList>
            <person name="Teixeira M.M."/>
            <person name="de Almeida L.G."/>
            <person name="Kubitschek-Barreira P."/>
            <person name="Alves F.L."/>
            <person name="Kioshima E.S."/>
            <person name="Abadio A.K."/>
            <person name="Fernandes L."/>
            <person name="Derengowski L.S."/>
            <person name="Ferreira K.S."/>
            <person name="Souza R.C."/>
            <person name="Ruiz J.C."/>
            <person name="de Andrade N.C."/>
            <person name="Paes H.C."/>
            <person name="Nicola A.M."/>
            <person name="Albuquerque P."/>
            <person name="Gerber A.L."/>
            <person name="Martins V.P."/>
            <person name="Peconick L.D."/>
            <person name="Neto A.V."/>
            <person name="Chaucanez C.B."/>
            <person name="Silva P.A."/>
            <person name="Cunha O.L."/>
            <person name="de Oliveira F.F."/>
            <person name="dos Santos T.C."/>
            <person name="Barros A.L."/>
            <person name="Soares M.A."/>
            <person name="de Oliveira L.M."/>
            <person name="Marini M.M."/>
            <person name="Villalobos-Duno H."/>
            <person name="Cunha M.M."/>
            <person name="de Hoog S."/>
            <person name="da Silveira J.F."/>
            <person name="Henrissat B."/>
            <person name="Nino-Vega G.A."/>
            <person name="Cisalpino P.S."/>
            <person name="Mora-Montes H.M."/>
            <person name="Almeida S.R."/>
            <person name="Stajich J.E."/>
            <person name="Lopes-Bezerra L.M."/>
            <person name="Vasconcelos A.T."/>
            <person name="Felipe M.S."/>
        </authorList>
    </citation>
    <scope>NUCLEOTIDE SEQUENCE [LARGE SCALE GENOMIC DNA]</scope>
    <source>
        <strain evidence="12 13">5110</strain>
    </source>
</reference>
<dbReference type="CDD" id="cd14966">
    <property type="entry name" value="7tmD_STE3"/>
    <property type="match status" value="1"/>
</dbReference>
<organism evidence="12 13">
    <name type="scientific">Sporothrix brasiliensis 5110</name>
    <dbReference type="NCBI Taxonomy" id="1398154"/>
    <lineage>
        <taxon>Eukaryota</taxon>
        <taxon>Fungi</taxon>
        <taxon>Dikarya</taxon>
        <taxon>Ascomycota</taxon>
        <taxon>Pezizomycotina</taxon>
        <taxon>Sordariomycetes</taxon>
        <taxon>Sordariomycetidae</taxon>
        <taxon>Ophiostomatales</taxon>
        <taxon>Ophiostomataceae</taxon>
        <taxon>Sporothrix</taxon>
    </lineage>
</organism>
<dbReference type="GeneID" id="63673573"/>
<keyword evidence="3" id="KW-0589">Pheromone response</keyword>
<dbReference type="Pfam" id="PF02076">
    <property type="entry name" value="STE3"/>
    <property type="match status" value="1"/>
</dbReference>
<dbReference type="OrthoDB" id="2874149at2759"/>
<evidence type="ECO:0000256" key="5">
    <source>
        <dbReference type="ARBA" id="ARBA00022989"/>
    </source>
</evidence>
<evidence type="ECO:0000256" key="3">
    <source>
        <dbReference type="ARBA" id="ARBA00022507"/>
    </source>
</evidence>
<keyword evidence="13" id="KW-1185">Reference proteome</keyword>
<dbReference type="PRINTS" id="PR00899">
    <property type="entry name" value="GPCRSTE3"/>
</dbReference>
<feature type="compositionally biased region" description="Polar residues" evidence="10">
    <location>
        <begin position="568"/>
        <end position="588"/>
    </location>
</feature>
<feature type="transmembrane region" description="Helical" evidence="11">
    <location>
        <begin position="141"/>
        <end position="162"/>
    </location>
</feature>
<feature type="transmembrane region" description="Helical" evidence="11">
    <location>
        <begin position="59"/>
        <end position="80"/>
    </location>
</feature>
<evidence type="ECO:0000256" key="10">
    <source>
        <dbReference type="SAM" id="MobiDB-lite"/>
    </source>
</evidence>
<keyword evidence="7 11" id="KW-0472">Membrane</keyword>
<feature type="region of interest" description="Disordered" evidence="10">
    <location>
        <begin position="503"/>
        <end position="528"/>
    </location>
</feature>
<dbReference type="GO" id="GO:0005886">
    <property type="term" value="C:plasma membrane"/>
    <property type="evidence" value="ECO:0007669"/>
    <property type="project" value="TreeGrafter"/>
</dbReference>
<evidence type="ECO:0000256" key="4">
    <source>
        <dbReference type="ARBA" id="ARBA00022692"/>
    </source>
</evidence>
<evidence type="ECO:0000256" key="1">
    <source>
        <dbReference type="ARBA" id="ARBA00004141"/>
    </source>
</evidence>
<dbReference type="Gene3D" id="1.20.1070.10">
    <property type="entry name" value="Rhodopsin 7-helix transmembrane proteins"/>
    <property type="match status" value="1"/>
</dbReference>
<keyword evidence="4 11" id="KW-0812">Transmembrane</keyword>
<dbReference type="RefSeq" id="XP_040618651.1">
    <property type="nucleotide sequence ID" value="XM_040758652.1"/>
</dbReference>
<keyword evidence="8 12" id="KW-0675">Receptor</keyword>
<dbReference type="VEuPathDB" id="FungiDB:SPBR_00333"/>
<dbReference type="PANTHER" id="PTHR28097">
    <property type="entry name" value="PHEROMONE A FACTOR RECEPTOR"/>
    <property type="match status" value="1"/>
</dbReference>
<feature type="transmembrane region" description="Helical" evidence="11">
    <location>
        <begin position="182"/>
        <end position="205"/>
    </location>
</feature>
<feature type="transmembrane region" description="Helical" evidence="11">
    <location>
        <begin position="297"/>
        <end position="320"/>
    </location>
</feature>
<evidence type="ECO:0000256" key="11">
    <source>
        <dbReference type="SAM" id="Phobius"/>
    </source>
</evidence>
<keyword evidence="9" id="KW-0807">Transducer</keyword>
<dbReference type="InterPro" id="IPR001499">
    <property type="entry name" value="GPCR_STE3"/>
</dbReference>
<sequence length="629" mass="69138">MEASYFTDAGVLIRGRVGSLPTSPTLVVNIVLRLILCPIAIVLTWVPLRLLWRNGEFPACVFVINLWLLILFVFVNAAIWHNQDFSSWWLGYGWCDLQSFVQYAFVTVYSTSVCAIMQRLSKQVGLTRVTGLSPREKHKRLIAQSLIIFPVPFLQIILTIFVQGIRFGIAPASGCTNEYDATALFLVFYILPPLLYTMVACYYTFQTYRRFRQVDESSRAALGSTNSVAYARRQRARRKLYFMVLCILVPYTPLIAAFCAINIIMGLPWNYPSDFETNHYHGPNPYNTIYVLSDKDAGFMAINMGWIPVVSAFIAFVFFGTSKEAINVYRTYLLAIGFGRFFPGLHEPYDPDRSMIDATNSNTSYGSNATTQISTLDSITQSRKGSGVPVYPAVPTSAEEASDLRSPRFSSFFHRMFHKGSTASADNTRDVELATAARDDFPAPPAAAAPASRVLFNPGFNWFTPPVAFHQSPSVAWSPIAYAVAEAAQNQNLQQQRDVETTIGPVASPPHPPTSSASTAASTAPMLASVQQTTGGQDRVHFCLPNTRPFDGTRTSSIGGRAINTHVWSEGSSDESTPLPGSTPSLGNTAEGGGAGDDGRGCKSEDNLGDQQGVRVERSITTSEVIRKF</sequence>
<evidence type="ECO:0000313" key="12">
    <source>
        <dbReference type="EMBL" id="KIH90641.1"/>
    </source>
</evidence>
<feature type="compositionally biased region" description="Polar residues" evidence="10">
    <location>
        <begin position="619"/>
        <end position="629"/>
    </location>
</feature>
<comment type="similarity">
    <text evidence="2">Belongs to the G-protein coupled receptor 4 family.</text>
</comment>
<evidence type="ECO:0000256" key="7">
    <source>
        <dbReference type="ARBA" id="ARBA00023136"/>
    </source>
</evidence>
<keyword evidence="5 11" id="KW-1133">Transmembrane helix</keyword>
<dbReference type="HOGENOM" id="CLU_453447_0_0_1"/>
<gene>
    <name evidence="12" type="ORF">SPBR_00333</name>
</gene>
<comment type="subcellular location">
    <subcellularLocation>
        <location evidence="1">Membrane</location>
        <topology evidence="1">Multi-pass membrane protein</topology>
    </subcellularLocation>
</comment>
<protein>
    <submittedName>
        <fullName evidence="12">A-pheromone receptor</fullName>
    </submittedName>
</protein>
<feature type="compositionally biased region" description="Low complexity" evidence="10">
    <location>
        <begin position="514"/>
        <end position="525"/>
    </location>
</feature>
<dbReference type="GO" id="GO:0000750">
    <property type="term" value="P:pheromone-dependent signal transduction involved in conjugation with cellular fusion"/>
    <property type="evidence" value="ECO:0007669"/>
    <property type="project" value="TreeGrafter"/>
</dbReference>
<dbReference type="GO" id="GO:0004932">
    <property type="term" value="F:mating-type factor pheromone receptor activity"/>
    <property type="evidence" value="ECO:0007669"/>
    <property type="project" value="InterPro"/>
</dbReference>
<evidence type="ECO:0000256" key="6">
    <source>
        <dbReference type="ARBA" id="ARBA00023040"/>
    </source>
</evidence>
<evidence type="ECO:0000256" key="2">
    <source>
        <dbReference type="ARBA" id="ARBA00011085"/>
    </source>
</evidence>
<dbReference type="Proteomes" id="UP000031575">
    <property type="component" value="Unassembled WGS sequence"/>
</dbReference>
<feature type="compositionally biased region" description="Basic and acidic residues" evidence="10">
    <location>
        <begin position="597"/>
        <end position="606"/>
    </location>
</feature>
<evidence type="ECO:0000256" key="9">
    <source>
        <dbReference type="ARBA" id="ARBA00023224"/>
    </source>
</evidence>
<feature type="transmembrane region" description="Helical" evidence="11">
    <location>
        <begin position="100"/>
        <end position="120"/>
    </location>
</feature>
<feature type="region of interest" description="Disordered" evidence="10">
    <location>
        <begin position="568"/>
        <end position="629"/>
    </location>
</feature>
<evidence type="ECO:0000313" key="13">
    <source>
        <dbReference type="Proteomes" id="UP000031575"/>
    </source>
</evidence>
<dbReference type="AlphaFoldDB" id="A0A0C2INP7"/>
<evidence type="ECO:0000256" key="8">
    <source>
        <dbReference type="ARBA" id="ARBA00023170"/>
    </source>
</evidence>
<proteinExistence type="inferred from homology"/>
<keyword evidence="6" id="KW-0297">G-protein coupled receptor</keyword>
<comment type="caution">
    <text evidence="12">The sequence shown here is derived from an EMBL/GenBank/DDBJ whole genome shotgun (WGS) entry which is preliminary data.</text>
</comment>
<dbReference type="PANTHER" id="PTHR28097:SF1">
    <property type="entry name" value="PHEROMONE A FACTOR RECEPTOR"/>
    <property type="match status" value="1"/>
</dbReference>
<name>A0A0C2INP7_9PEZI</name>
<feature type="transmembrane region" description="Helical" evidence="11">
    <location>
        <begin position="240"/>
        <end position="265"/>
    </location>
</feature>
<accession>A0A0C2INP7</accession>
<feature type="transmembrane region" description="Helical" evidence="11">
    <location>
        <begin position="30"/>
        <end position="52"/>
    </location>
</feature>